<dbReference type="PANTHER" id="PTHR47526:SF3">
    <property type="entry name" value="PHD-TYPE DOMAIN-CONTAINING PROTEIN"/>
    <property type="match status" value="1"/>
</dbReference>
<feature type="compositionally biased region" description="Basic and acidic residues" evidence="2">
    <location>
        <begin position="257"/>
        <end position="266"/>
    </location>
</feature>
<feature type="compositionally biased region" description="Polar residues" evidence="2">
    <location>
        <begin position="269"/>
        <end position="283"/>
    </location>
</feature>
<dbReference type="InterPro" id="IPR036361">
    <property type="entry name" value="SAP_dom_sf"/>
</dbReference>
<evidence type="ECO:0000259" key="3">
    <source>
        <dbReference type="PROSITE" id="PS50966"/>
    </source>
</evidence>
<proteinExistence type="predicted"/>
<feature type="compositionally biased region" description="Acidic residues" evidence="2">
    <location>
        <begin position="286"/>
        <end position="297"/>
    </location>
</feature>
<keyword evidence="5" id="KW-1185">Reference proteome</keyword>
<comment type="caution">
    <text evidence="4">The sequence shown here is derived from an EMBL/GenBank/DDBJ whole genome shotgun (WGS) entry which is preliminary data.</text>
</comment>
<evidence type="ECO:0000256" key="2">
    <source>
        <dbReference type="SAM" id="MobiDB-lite"/>
    </source>
</evidence>
<keyword evidence="1" id="KW-0862">Zinc</keyword>
<evidence type="ECO:0000313" key="5">
    <source>
        <dbReference type="Proteomes" id="UP000770661"/>
    </source>
</evidence>
<dbReference type="Gene3D" id="1.10.720.30">
    <property type="entry name" value="SAP domain"/>
    <property type="match status" value="1"/>
</dbReference>
<sequence>MENSDVESSVYKWTVPRLKEFLKSRGIPFSGYAKQQLVTMVQTAMLQPHLAEVVQPSDGEDYEITCIKAACIRQTRQSEAPYDVWMLVSSNGDINTAGCQCTGDDGGCKHIVAFILAVADFIRRCAELFCTGKPCTWDKPRKQGSSNEKLEDIEYRIPFQRKDTILAKIEKLHKEFGNVKRNKGRAGSQAVREEAFNKRTKNLFDVAATNALDVLTNEEDKAFLLAQREPCRRGQLGSVDTRLAAVEARAAQCRELQERQRQRAEDEASTSMTPVELESSSNSADETAEEESGDDEEARPPKRPGRAMTNVITPSDLR</sequence>
<dbReference type="Proteomes" id="UP000770661">
    <property type="component" value="Unassembled WGS sequence"/>
</dbReference>
<evidence type="ECO:0000256" key="1">
    <source>
        <dbReference type="PROSITE-ProRule" id="PRU00325"/>
    </source>
</evidence>
<feature type="region of interest" description="Disordered" evidence="2">
    <location>
        <begin position="257"/>
        <end position="318"/>
    </location>
</feature>
<dbReference type="GO" id="GO:0008270">
    <property type="term" value="F:zinc ion binding"/>
    <property type="evidence" value="ECO:0007669"/>
    <property type="project" value="UniProtKB-KW"/>
</dbReference>
<gene>
    <name evidence="4" type="ORF">GWK47_020406</name>
</gene>
<reference evidence="4" key="1">
    <citation type="submission" date="2020-07" db="EMBL/GenBank/DDBJ databases">
        <title>The High-quality genome of the commercially important snow crab, Chionoecetes opilio.</title>
        <authorList>
            <person name="Jeong J.-H."/>
            <person name="Ryu S."/>
        </authorList>
    </citation>
    <scope>NUCLEOTIDE SEQUENCE</scope>
    <source>
        <strain evidence="4">MADBK_172401_WGS</strain>
        <tissue evidence="4">Digestive gland</tissue>
    </source>
</reference>
<keyword evidence="1" id="KW-0479">Metal-binding</keyword>
<dbReference type="EMBL" id="JACEEZ010023232">
    <property type="protein sequence ID" value="KAG0711552.1"/>
    <property type="molecule type" value="Genomic_DNA"/>
</dbReference>
<evidence type="ECO:0000313" key="4">
    <source>
        <dbReference type="EMBL" id="KAG0711552.1"/>
    </source>
</evidence>
<dbReference type="PANTHER" id="PTHR47526">
    <property type="entry name" value="ATP-DEPENDENT DNA HELICASE"/>
    <property type="match status" value="1"/>
</dbReference>
<dbReference type="OrthoDB" id="6147318at2759"/>
<dbReference type="AlphaFoldDB" id="A0A8J4XPX5"/>
<name>A0A8J4XPX5_CHIOP</name>
<protein>
    <recommendedName>
        <fullName evidence="3">SWIM-type domain-containing protein</fullName>
    </recommendedName>
</protein>
<dbReference type="PROSITE" id="PS50966">
    <property type="entry name" value="ZF_SWIM"/>
    <property type="match status" value="1"/>
</dbReference>
<keyword evidence="1" id="KW-0863">Zinc-finger</keyword>
<organism evidence="4 5">
    <name type="scientific">Chionoecetes opilio</name>
    <name type="common">Atlantic snow crab</name>
    <name type="synonym">Cancer opilio</name>
    <dbReference type="NCBI Taxonomy" id="41210"/>
    <lineage>
        <taxon>Eukaryota</taxon>
        <taxon>Metazoa</taxon>
        <taxon>Ecdysozoa</taxon>
        <taxon>Arthropoda</taxon>
        <taxon>Crustacea</taxon>
        <taxon>Multicrustacea</taxon>
        <taxon>Malacostraca</taxon>
        <taxon>Eumalacostraca</taxon>
        <taxon>Eucarida</taxon>
        <taxon>Decapoda</taxon>
        <taxon>Pleocyemata</taxon>
        <taxon>Brachyura</taxon>
        <taxon>Eubrachyura</taxon>
        <taxon>Majoidea</taxon>
        <taxon>Majidae</taxon>
        <taxon>Chionoecetes</taxon>
    </lineage>
</organism>
<dbReference type="InterPro" id="IPR007527">
    <property type="entry name" value="Znf_SWIM"/>
</dbReference>
<feature type="domain" description="SWIM-type" evidence="3">
    <location>
        <begin position="84"/>
        <end position="119"/>
    </location>
</feature>
<accession>A0A8J4XPX5</accession>